<comment type="similarity">
    <text evidence="1">Belongs to the oxygen-dependent FAD-linked oxidoreductase family.</text>
</comment>
<name>A0AAN9UJ06_9PEZI</name>
<protein>
    <recommendedName>
        <fullName evidence="3">FAD-binding PCMH-type domain-containing protein</fullName>
    </recommendedName>
</protein>
<dbReference type="InterPro" id="IPR036318">
    <property type="entry name" value="FAD-bd_PCMH-like_sf"/>
</dbReference>
<dbReference type="InterPro" id="IPR006094">
    <property type="entry name" value="Oxid_FAD_bind_N"/>
</dbReference>
<dbReference type="InterPro" id="IPR016166">
    <property type="entry name" value="FAD-bd_PCMH"/>
</dbReference>
<dbReference type="GO" id="GO:0016491">
    <property type="term" value="F:oxidoreductase activity"/>
    <property type="evidence" value="ECO:0007669"/>
    <property type="project" value="UniProtKB-KW"/>
</dbReference>
<evidence type="ECO:0000313" key="5">
    <source>
        <dbReference type="Proteomes" id="UP001320245"/>
    </source>
</evidence>
<evidence type="ECO:0000313" key="4">
    <source>
        <dbReference type="EMBL" id="KAK7745064.1"/>
    </source>
</evidence>
<dbReference type="Proteomes" id="UP001320245">
    <property type="component" value="Unassembled WGS sequence"/>
</dbReference>
<dbReference type="PANTHER" id="PTHR13878:SF91">
    <property type="entry name" value="FAD BINDING DOMAIN PROTEIN (AFU_ORTHOLOGUE AFUA_6G12070)-RELATED"/>
    <property type="match status" value="1"/>
</dbReference>
<keyword evidence="5" id="KW-1185">Reference proteome</keyword>
<sequence length="474" mass="50646">MSPYWMNNSCSPFLGPESPCTLGNLASFAINVSNAEDAIAGVRFAHDRNLRLTIKNTGHDFLGRSAGAGSLGLWTHNLKDIAFINYTSPLYSGPAARIGAGVEYADIYQTASAQGYRVVGGSCPTVGVTGGFTQGGGHGPLGGAYGLAADQVLEWEVVTAAGQHLTVSPTAHPELYWALSGGGAGNYAVVLSMTVRAYIDGPVAGAGFTIANAGNDTAFWAGVTAWLEHLLVLDAIEGLTTVWALTSDAFLLEFATLPDVSTTSEIDEAITPFLDVVGDLDVSLVSNYTANVHDNFAEHYEYWVTQTYGSNTSLGGRLIPRATVQDTDFALPALVNALRNITGGGGKLLAVAANTADGNYTSNAVLPAWRDALFTMSFARPLVEDASWDVIRSDQAHLNAWQDQLRSVTPGGGTYMNEATWDNQHWKIDYFGSNYDALLRVKEKYDPDRLFWAAAAVGSDDHWNLAEDGRLCRV</sequence>
<accession>A0AAN9UJ06</accession>
<comment type="caution">
    <text evidence="4">The sequence shown here is derived from an EMBL/GenBank/DDBJ whole genome shotgun (WGS) entry which is preliminary data.</text>
</comment>
<dbReference type="InterPro" id="IPR016169">
    <property type="entry name" value="FAD-bd_PCMH_sub2"/>
</dbReference>
<reference evidence="4 5" key="1">
    <citation type="journal article" date="2023" name="PLoS ONE">
        <title>Cytospora paraplurivora sp. nov. isolated from orchards with fruit tree decline syndrome in Ontario, Canada.</title>
        <authorList>
            <person name="Ilyukhin E."/>
            <person name="Nguyen H.D.T."/>
            <person name="Castle A.J."/>
            <person name="Ellouze W."/>
        </authorList>
    </citation>
    <scope>NUCLEOTIDE SEQUENCE [LARGE SCALE GENOMIC DNA]</scope>
    <source>
        <strain evidence="4 5">FDS-564</strain>
    </source>
</reference>
<dbReference type="PROSITE" id="PS51387">
    <property type="entry name" value="FAD_PCMH"/>
    <property type="match status" value="1"/>
</dbReference>
<evidence type="ECO:0000256" key="2">
    <source>
        <dbReference type="ARBA" id="ARBA00023002"/>
    </source>
</evidence>
<dbReference type="Pfam" id="PF01565">
    <property type="entry name" value="FAD_binding_4"/>
    <property type="match status" value="1"/>
</dbReference>
<dbReference type="EMBL" id="JAJSPL020000009">
    <property type="protein sequence ID" value="KAK7745064.1"/>
    <property type="molecule type" value="Genomic_DNA"/>
</dbReference>
<proteinExistence type="inferred from homology"/>
<dbReference type="SUPFAM" id="SSF56176">
    <property type="entry name" value="FAD-binding/transporter-associated domain-like"/>
    <property type="match status" value="1"/>
</dbReference>
<dbReference type="InterPro" id="IPR050432">
    <property type="entry name" value="FAD-linked_Oxidoreductases_BP"/>
</dbReference>
<evidence type="ECO:0000259" key="3">
    <source>
        <dbReference type="PROSITE" id="PS51387"/>
    </source>
</evidence>
<dbReference type="GO" id="GO:0071949">
    <property type="term" value="F:FAD binding"/>
    <property type="evidence" value="ECO:0007669"/>
    <property type="project" value="InterPro"/>
</dbReference>
<keyword evidence="2" id="KW-0560">Oxidoreductase</keyword>
<dbReference type="AlphaFoldDB" id="A0AAN9UJ06"/>
<evidence type="ECO:0000256" key="1">
    <source>
        <dbReference type="ARBA" id="ARBA00005466"/>
    </source>
</evidence>
<organism evidence="4 5">
    <name type="scientific">Cytospora paraplurivora</name>
    <dbReference type="NCBI Taxonomy" id="2898453"/>
    <lineage>
        <taxon>Eukaryota</taxon>
        <taxon>Fungi</taxon>
        <taxon>Dikarya</taxon>
        <taxon>Ascomycota</taxon>
        <taxon>Pezizomycotina</taxon>
        <taxon>Sordariomycetes</taxon>
        <taxon>Sordariomycetidae</taxon>
        <taxon>Diaporthales</taxon>
        <taxon>Cytosporaceae</taxon>
        <taxon>Cytospora</taxon>
    </lineage>
</organism>
<dbReference type="Pfam" id="PF08031">
    <property type="entry name" value="BBE"/>
    <property type="match status" value="1"/>
</dbReference>
<gene>
    <name evidence="4" type="ORF">SLS53_003299</name>
</gene>
<dbReference type="InterPro" id="IPR012951">
    <property type="entry name" value="BBE"/>
</dbReference>
<dbReference type="PANTHER" id="PTHR13878">
    <property type="entry name" value="GULONOLACTONE OXIDASE"/>
    <property type="match status" value="1"/>
</dbReference>
<dbReference type="Gene3D" id="3.30.465.10">
    <property type="match status" value="2"/>
</dbReference>
<feature type="domain" description="FAD-binding PCMH-type" evidence="3">
    <location>
        <begin position="22"/>
        <end position="200"/>
    </location>
</feature>